<feature type="non-terminal residue" evidence="2">
    <location>
        <position position="360"/>
    </location>
</feature>
<comment type="caution">
    <text evidence="2">The sequence shown here is derived from an EMBL/GenBank/DDBJ whole genome shotgun (WGS) entry which is preliminary data.</text>
</comment>
<feature type="compositionally biased region" description="Polar residues" evidence="1">
    <location>
        <begin position="232"/>
        <end position="249"/>
    </location>
</feature>
<feature type="region of interest" description="Disordered" evidence="1">
    <location>
        <begin position="232"/>
        <end position="280"/>
    </location>
</feature>
<dbReference type="OMA" id="VACYEWW"/>
<reference evidence="2 3" key="1">
    <citation type="journal article" date="2015" name="PLoS Pathog.">
        <title>Leptomonas seymouri: Adaptations to the Dixenous Life Cycle Analyzed by Genome Sequencing, Transcriptome Profiling and Co-infection with Leishmania donovani.</title>
        <authorList>
            <person name="Kraeva N."/>
            <person name="Butenko A."/>
            <person name="Hlavacova J."/>
            <person name="Kostygov A."/>
            <person name="Myskova J."/>
            <person name="Grybchuk D."/>
            <person name="Lestinova T."/>
            <person name="Votypka J."/>
            <person name="Volf P."/>
            <person name="Opperdoes F."/>
            <person name="Flegontov P."/>
            <person name="Lukes J."/>
            <person name="Yurchenko V."/>
        </authorList>
    </citation>
    <scope>NUCLEOTIDE SEQUENCE [LARGE SCALE GENOMIC DNA]</scope>
    <source>
        <strain evidence="2 3">ATCC 30220</strain>
    </source>
</reference>
<sequence length="360" mass="39262">MWGFLSDVRESVRQVIAPPPGASRSSGEGSASNSATGTSGTAVAGAELTNMNGAEETVSGLTTELFRLWGKVNKAAFQVLHEAIDGTVPPKEENTPPIFALSAEQRAALPTEELLKLLEDGITWTTDRACEALNEAEFLLSLGIEEQIAHTNDYVACYEWWNRTVSQRLITCQEIIQLRLEPSGATAEQRARVACLTKQMETIRRDSTQPLAAVAARGRLLKDERYDLLRSPSDTLPATAQHNAKTTESVYPHESAVDSPASLDTVQQSAPPKPYAPQFKPFHASQVTHDTAPGTRPSPYIPATISAQPPSLNITEEILQQSAATQQPKSIVEQHTEEEQARLEREAAEEQAQLEREAEA</sequence>
<feature type="compositionally biased region" description="Basic and acidic residues" evidence="1">
    <location>
        <begin position="332"/>
        <end position="360"/>
    </location>
</feature>
<organism evidence="2 3">
    <name type="scientific">Leptomonas seymouri</name>
    <dbReference type="NCBI Taxonomy" id="5684"/>
    <lineage>
        <taxon>Eukaryota</taxon>
        <taxon>Discoba</taxon>
        <taxon>Euglenozoa</taxon>
        <taxon>Kinetoplastea</taxon>
        <taxon>Metakinetoplastina</taxon>
        <taxon>Trypanosomatida</taxon>
        <taxon>Trypanosomatidae</taxon>
        <taxon>Leishmaniinae</taxon>
        <taxon>Leptomonas</taxon>
    </lineage>
</organism>
<evidence type="ECO:0000313" key="2">
    <source>
        <dbReference type="EMBL" id="KPI83678.1"/>
    </source>
</evidence>
<dbReference type="Proteomes" id="UP000038009">
    <property type="component" value="Unassembled WGS sequence"/>
</dbReference>
<evidence type="ECO:0000313" key="3">
    <source>
        <dbReference type="Proteomes" id="UP000038009"/>
    </source>
</evidence>
<feature type="region of interest" description="Disordered" evidence="1">
    <location>
        <begin position="321"/>
        <end position="360"/>
    </location>
</feature>
<dbReference type="OrthoDB" id="267976at2759"/>
<dbReference type="VEuPathDB" id="TriTrypDB:Lsey_0339_0010"/>
<keyword evidence="3" id="KW-1185">Reference proteome</keyword>
<protein>
    <submittedName>
        <fullName evidence="2">Membrane associated protein-like protein</fullName>
    </submittedName>
</protein>
<gene>
    <name evidence="2" type="ORF">ABL78_7272</name>
</gene>
<accession>A0A0N1HZS3</accession>
<dbReference type="AlphaFoldDB" id="A0A0N1HZS3"/>
<evidence type="ECO:0000256" key="1">
    <source>
        <dbReference type="SAM" id="MobiDB-lite"/>
    </source>
</evidence>
<proteinExistence type="predicted"/>
<feature type="region of interest" description="Disordered" evidence="1">
    <location>
        <begin position="15"/>
        <end position="40"/>
    </location>
</feature>
<dbReference type="EMBL" id="LJSK01000339">
    <property type="protein sequence ID" value="KPI83678.1"/>
    <property type="molecule type" value="Genomic_DNA"/>
</dbReference>
<name>A0A0N1HZS3_LEPSE</name>
<feature type="compositionally biased region" description="Low complexity" evidence="1">
    <location>
        <begin position="22"/>
        <end position="40"/>
    </location>
</feature>